<evidence type="ECO:0000256" key="3">
    <source>
        <dbReference type="ARBA" id="ARBA00022448"/>
    </source>
</evidence>
<dbReference type="PRINTS" id="PR00163">
    <property type="entry name" value="RUBREDOXIN"/>
</dbReference>
<feature type="binding site" evidence="8">
    <location>
        <position position="6"/>
    </location>
    <ligand>
        <name>Fe cation</name>
        <dbReference type="ChEBI" id="CHEBI:24875"/>
    </ligand>
</feature>
<keyword evidence="11" id="KW-1185">Reference proteome</keyword>
<dbReference type="Gene3D" id="2.20.28.10">
    <property type="match status" value="1"/>
</dbReference>
<dbReference type="PIRSF" id="PIRSF000071">
    <property type="entry name" value="Rubredoxin"/>
    <property type="match status" value="1"/>
</dbReference>
<dbReference type="InterPro" id="IPR050526">
    <property type="entry name" value="Rubredoxin_ET"/>
</dbReference>
<evidence type="ECO:0000256" key="5">
    <source>
        <dbReference type="ARBA" id="ARBA00022982"/>
    </source>
</evidence>
<feature type="binding site" evidence="8">
    <location>
        <position position="9"/>
    </location>
    <ligand>
        <name>Fe cation</name>
        <dbReference type="ChEBI" id="CHEBI:24875"/>
    </ligand>
</feature>
<feature type="domain" description="Rubredoxin-like" evidence="9">
    <location>
        <begin position="1"/>
        <end position="52"/>
    </location>
</feature>
<evidence type="ECO:0000256" key="1">
    <source>
        <dbReference type="ARBA" id="ARBA00002360"/>
    </source>
</evidence>
<dbReference type="GO" id="GO:0043448">
    <property type="term" value="P:alkane catabolic process"/>
    <property type="evidence" value="ECO:0007669"/>
    <property type="project" value="TreeGrafter"/>
</dbReference>
<comment type="cofactor">
    <cofactor evidence="7 8">
        <name>Fe(3+)</name>
        <dbReference type="ChEBI" id="CHEBI:29034"/>
    </cofactor>
    <text evidence="7 8">Binds 1 Fe(3+) ion per subunit.</text>
</comment>
<evidence type="ECO:0000256" key="6">
    <source>
        <dbReference type="ARBA" id="ARBA00023004"/>
    </source>
</evidence>
<evidence type="ECO:0000259" key="9">
    <source>
        <dbReference type="PROSITE" id="PS50903"/>
    </source>
</evidence>
<dbReference type="PANTHER" id="PTHR47627:SF1">
    <property type="entry name" value="RUBREDOXIN-1-RELATED"/>
    <property type="match status" value="1"/>
</dbReference>
<evidence type="ECO:0000256" key="8">
    <source>
        <dbReference type="PIRSR" id="PIRSR000071-1"/>
    </source>
</evidence>
<accession>A0A4P8L1H4</accession>
<dbReference type="SUPFAM" id="SSF57802">
    <property type="entry name" value="Rubredoxin-like"/>
    <property type="match status" value="1"/>
</dbReference>
<gene>
    <name evidence="10" type="ORF">FDQ92_05165</name>
</gene>
<comment type="function">
    <text evidence="1">Rubredoxin is a small nonheme, iron protein lacking acid-labile sulfide. Its single Fe, chelated to 4 Cys, functions as an electron acceptor and may also stabilize the conformation of the molecule.</text>
</comment>
<dbReference type="Pfam" id="PF00301">
    <property type="entry name" value="Rubredoxin"/>
    <property type="match status" value="1"/>
</dbReference>
<dbReference type="Proteomes" id="UP000298602">
    <property type="component" value="Chromosome"/>
</dbReference>
<dbReference type="OrthoDB" id="9808980at2"/>
<evidence type="ECO:0000313" key="10">
    <source>
        <dbReference type="EMBL" id="QCQ21620.1"/>
    </source>
</evidence>
<dbReference type="PANTHER" id="PTHR47627">
    <property type="entry name" value="RUBREDOXIN"/>
    <property type="match status" value="1"/>
</dbReference>
<keyword evidence="6 7" id="KW-0408">Iron</keyword>
<keyword evidence="4 7" id="KW-0479">Metal-binding</keyword>
<proteinExistence type="inferred from homology"/>
<dbReference type="GO" id="GO:0009055">
    <property type="term" value="F:electron transfer activity"/>
    <property type="evidence" value="ECO:0007669"/>
    <property type="project" value="InterPro"/>
</dbReference>
<organism evidence="10 11">
    <name type="scientific">Desulfoglaeba alkanexedens ALDC</name>
    <dbReference type="NCBI Taxonomy" id="980445"/>
    <lineage>
        <taxon>Bacteria</taxon>
        <taxon>Pseudomonadati</taxon>
        <taxon>Thermodesulfobacteriota</taxon>
        <taxon>Syntrophobacteria</taxon>
        <taxon>Syntrophobacterales</taxon>
        <taxon>Syntrophobacteraceae</taxon>
        <taxon>Desulfoglaeba</taxon>
    </lineage>
</organism>
<dbReference type="InterPro" id="IPR018527">
    <property type="entry name" value="Rubredoxin_Fe_BS"/>
</dbReference>
<dbReference type="InterPro" id="IPR024922">
    <property type="entry name" value="Rubredoxin"/>
</dbReference>
<dbReference type="PROSITE" id="PS00202">
    <property type="entry name" value="RUBREDOXIN"/>
    <property type="match status" value="1"/>
</dbReference>
<feature type="binding site" evidence="8">
    <location>
        <position position="42"/>
    </location>
    <ligand>
        <name>Fe cation</name>
        <dbReference type="ChEBI" id="CHEBI:24875"/>
    </ligand>
</feature>
<evidence type="ECO:0000256" key="2">
    <source>
        <dbReference type="ARBA" id="ARBA00005337"/>
    </source>
</evidence>
<dbReference type="CDD" id="cd00730">
    <property type="entry name" value="rubredoxin"/>
    <property type="match status" value="1"/>
</dbReference>
<dbReference type="NCBIfam" id="NF045768">
    <property type="entry name" value="RubredRD"/>
    <property type="match status" value="1"/>
</dbReference>
<dbReference type="EMBL" id="CP040098">
    <property type="protein sequence ID" value="QCQ21620.1"/>
    <property type="molecule type" value="Genomic_DNA"/>
</dbReference>
<dbReference type="GO" id="GO:0005506">
    <property type="term" value="F:iron ion binding"/>
    <property type="evidence" value="ECO:0007669"/>
    <property type="project" value="InterPro"/>
</dbReference>
<keyword evidence="3 7" id="KW-0813">Transport</keyword>
<dbReference type="PROSITE" id="PS50903">
    <property type="entry name" value="RUBREDOXIN_LIKE"/>
    <property type="match status" value="1"/>
</dbReference>
<sequence length="52" mass="5788">MDRYVCQICGYVYDPDQGDPDNGIAPGTPFEKLPDDWTCPVCGASKSEFEKE</sequence>
<dbReference type="FunFam" id="2.20.28.10:FF:000001">
    <property type="entry name" value="Rubredoxin"/>
    <property type="match status" value="1"/>
</dbReference>
<evidence type="ECO:0000313" key="11">
    <source>
        <dbReference type="Proteomes" id="UP000298602"/>
    </source>
</evidence>
<evidence type="ECO:0000256" key="7">
    <source>
        <dbReference type="PIRNR" id="PIRNR000071"/>
    </source>
</evidence>
<keyword evidence="5 7" id="KW-0249">Electron transport</keyword>
<feature type="binding site" evidence="8">
    <location>
        <position position="39"/>
    </location>
    <ligand>
        <name>Fe cation</name>
        <dbReference type="ChEBI" id="CHEBI:24875"/>
    </ligand>
</feature>
<dbReference type="InterPro" id="IPR024935">
    <property type="entry name" value="Rubredoxin_dom"/>
</dbReference>
<dbReference type="RefSeq" id="WP_137423589.1">
    <property type="nucleotide sequence ID" value="NZ_CP040098.1"/>
</dbReference>
<dbReference type="InterPro" id="IPR024934">
    <property type="entry name" value="Rubredoxin-like_dom"/>
</dbReference>
<comment type="similarity">
    <text evidence="2 7">Belongs to the rubredoxin family.</text>
</comment>
<reference evidence="10 11" key="1">
    <citation type="submission" date="2019-05" db="EMBL/GenBank/DDBJ databases">
        <title>The Complete Genome Sequence of the n-alkane-degrading Desulfoglaeba alkanexedens ALDC reveals multiple alkylsuccinate synthase gene clusters.</title>
        <authorList>
            <person name="Callaghan A.V."/>
            <person name="Davidova I.A."/>
            <person name="Duncan K.E."/>
            <person name="Morris B."/>
            <person name="McInerney M.J."/>
        </authorList>
    </citation>
    <scope>NUCLEOTIDE SEQUENCE [LARGE SCALE GENOMIC DNA]</scope>
    <source>
        <strain evidence="10 11">ALDC</strain>
    </source>
</reference>
<name>A0A4P8L1H4_9BACT</name>
<evidence type="ECO:0000256" key="4">
    <source>
        <dbReference type="ARBA" id="ARBA00022723"/>
    </source>
</evidence>
<dbReference type="AlphaFoldDB" id="A0A4P8L1H4"/>
<dbReference type="KEGG" id="dax:FDQ92_05165"/>
<protein>
    <recommendedName>
        <fullName evidence="7">Rubredoxin</fullName>
    </recommendedName>
</protein>
<reference evidence="10 11" key="2">
    <citation type="submission" date="2019-05" db="EMBL/GenBank/DDBJ databases">
        <authorList>
            <person name="Suflita J.M."/>
            <person name="Marks C.R."/>
        </authorList>
    </citation>
    <scope>NUCLEOTIDE SEQUENCE [LARGE SCALE GENOMIC DNA]</scope>
    <source>
        <strain evidence="10 11">ALDC</strain>
    </source>
</reference>